<comment type="caution">
    <text evidence="2">The sequence shown here is derived from an EMBL/GenBank/DDBJ whole genome shotgun (WGS) entry which is preliminary data.</text>
</comment>
<proteinExistence type="predicted"/>
<keyword evidence="3" id="KW-1185">Reference proteome</keyword>
<protein>
    <submittedName>
        <fullName evidence="2">Uncharacterized protein</fullName>
    </submittedName>
</protein>
<gene>
    <name evidence="2" type="ORF">CEXT_369801</name>
</gene>
<organism evidence="2 3">
    <name type="scientific">Caerostris extrusa</name>
    <name type="common">Bark spider</name>
    <name type="synonym">Caerostris bankana</name>
    <dbReference type="NCBI Taxonomy" id="172846"/>
    <lineage>
        <taxon>Eukaryota</taxon>
        <taxon>Metazoa</taxon>
        <taxon>Ecdysozoa</taxon>
        <taxon>Arthropoda</taxon>
        <taxon>Chelicerata</taxon>
        <taxon>Arachnida</taxon>
        <taxon>Araneae</taxon>
        <taxon>Araneomorphae</taxon>
        <taxon>Entelegynae</taxon>
        <taxon>Araneoidea</taxon>
        <taxon>Araneidae</taxon>
        <taxon>Caerostris</taxon>
    </lineage>
</organism>
<feature type="compositionally biased region" description="Polar residues" evidence="1">
    <location>
        <begin position="84"/>
        <end position="95"/>
    </location>
</feature>
<reference evidence="2 3" key="1">
    <citation type="submission" date="2021-06" db="EMBL/GenBank/DDBJ databases">
        <title>Caerostris extrusa draft genome.</title>
        <authorList>
            <person name="Kono N."/>
            <person name="Arakawa K."/>
        </authorList>
    </citation>
    <scope>NUCLEOTIDE SEQUENCE [LARGE SCALE GENOMIC DNA]</scope>
</reference>
<dbReference type="Proteomes" id="UP001054945">
    <property type="component" value="Unassembled WGS sequence"/>
</dbReference>
<dbReference type="EMBL" id="BPLR01013215">
    <property type="protein sequence ID" value="GIY59560.1"/>
    <property type="molecule type" value="Genomic_DNA"/>
</dbReference>
<feature type="region of interest" description="Disordered" evidence="1">
    <location>
        <begin position="84"/>
        <end position="103"/>
    </location>
</feature>
<evidence type="ECO:0000313" key="2">
    <source>
        <dbReference type="EMBL" id="GIY59560.1"/>
    </source>
</evidence>
<sequence>MPRRGSSSSVRVIHRGFFRPQYDLRFCLLSQIRAVCSEKSSFAENRRIVELRSFSLVDFRRPIQTSFTPPPLPRRRYPKFGYSQTRSRLSVSTHKPTAPGHGKDYTQISQAILC</sequence>
<accession>A0AAV4UNX6</accession>
<name>A0AAV4UNX6_CAEEX</name>
<dbReference type="AlphaFoldDB" id="A0AAV4UNX6"/>
<evidence type="ECO:0000313" key="3">
    <source>
        <dbReference type="Proteomes" id="UP001054945"/>
    </source>
</evidence>
<evidence type="ECO:0000256" key="1">
    <source>
        <dbReference type="SAM" id="MobiDB-lite"/>
    </source>
</evidence>